<feature type="transmembrane region" description="Helical" evidence="5">
    <location>
        <begin position="20"/>
        <end position="35"/>
    </location>
</feature>
<reference evidence="7 8" key="1">
    <citation type="journal article" date="2015" name="Genome Announc.">
        <title>Genome Assemblies of Three Soil-Associated Devosia species: D. insulae, D. limi, and D. soli.</title>
        <authorList>
            <person name="Hassan Y.I."/>
            <person name="Lepp D."/>
            <person name="Zhou T."/>
        </authorList>
    </citation>
    <scope>NUCLEOTIDE SEQUENCE [LARGE SCALE GENOMIC DNA]</scope>
    <source>
        <strain evidence="7 8">DS-56</strain>
    </source>
</reference>
<feature type="transmembrane region" description="Helical" evidence="5">
    <location>
        <begin position="41"/>
        <end position="59"/>
    </location>
</feature>
<dbReference type="EMBL" id="LAJE02000363">
    <property type="protein sequence ID" value="OEO28641.1"/>
    <property type="molecule type" value="Genomic_DNA"/>
</dbReference>
<evidence type="ECO:0000256" key="1">
    <source>
        <dbReference type="ARBA" id="ARBA00004141"/>
    </source>
</evidence>
<evidence type="ECO:0000256" key="3">
    <source>
        <dbReference type="ARBA" id="ARBA00022989"/>
    </source>
</evidence>
<feature type="transmembrane region" description="Helical" evidence="5">
    <location>
        <begin position="256"/>
        <end position="274"/>
    </location>
</feature>
<organism evidence="7 8">
    <name type="scientific">Devosia insulae DS-56</name>
    <dbReference type="NCBI Taxonomy" id="1116389"/>
    <lineage>
        <taxon>Bacteria</taxon>
        <taxon>Pseudomonadati</taxon>
        <taxon>Pseudomonadota</taxon>
        <taxon>Alphaproteobacteria</taxon>
        <taxon>Hyphomicrobiales</taxon>
        <taxon>Devosiaceae</taxon>
        <taxon>Devosia</taxon>
    </lineage>
</organism>
<feature type="transmembrane region" description="Helical" evidence="5">
    <location>
        <begin position="427"/>
        <end position="447"/>
    </location>
</feature>
<evidence type="ECO:0000313" key="7">
    <source>
        <dbReference type="EMBL" id="OEO28641.1"/>
    </source>
</evidence>
<dbReference type="PANTHER" id="PTHR37422">
    <property type="entry name" value="TEICHURONIC ACID BIOSYNTHESIS PROTEIN TUAE"/>
    <property type="match status" value="1"/>
</dbReference>
<keyword evidence="2 5" id="KW-0812">Transmembrane</keyword>
<name>A0A1E5XJ86_9HYPH</name>
<gene>
    <name evidence="7" type="ORF">VW23_004170</name>
</gene>
<evidence type="ECO:0000259" key="6">
    <source>
        <dbReference type="Pfam" id="PF04932"/>
    </source>
</evidence>
<dbReference type="AlphaFoldDB" id="A0A1E5XJ86"/>
<comment type="caution">
    <text evidence="7">The sequence shown here is derived from an EMBL/GenBank/DDBJ whole genome shotgun (WGS) entry which is preliminary data.</text>
</comment>
<evidence type="ECO:0000256" key="4">
    <source>
        <dbReference type="ARBA" id="ARBA00023136"/>
    </source>
</evidence>
<dbReference type="PANTHER" id="PTHR37422:SF13">
    <property type="entry name" value="LIPOPOLYSACCHARIDE BIOSYNTHESIS PROTEIN PA4999-RELATED"/>
    <property type="match status" value="1"/>
</dbReference>
<dbReference type="Pfam" id="PF04932">
    <property type="entry name" value="Wzy_C"/>
    <property type="match status" value="1"/>
</dbReference>
<feature type="transmembrane region" description="Helical" evidence="5">
    <location>
        <begin position="155"/>
        <end position="180"/>
    </location>
</feature>
<sequence length="454" mass="47900">MERTRRHAVPTRRGNANDRLGGVLLLLVGLSPLPLGSNRPAFWAAWGVVLGVIGLVYFLSLRARGSALRISPWRLPEVTILFIVLLLFVVVQVLPLGGLGYSPIQVLPRGLQLSASSISLDPATTSLTLLQFACYGLLALLFRQVGYRNSRADRVLNAIFVIIVAYGLLGIVLQGQLGALLGIPGSGSIATGPFVNRNSYATYLTFGLAIGVALAIGQLEQGESRRKRHRRVATLALIGAGLFVIGAALVATQSRMGFVAGLVGALSVTLLALAGRRLGTGIWLGILAVLLLGTIGMLALNGGGLLERVGSLETAGDVRVDLYRQVWQMIVSSPLVGYGGGTFEGTFPLFHQLPVSPDVVWNKAHSTYFALWAEFGLIFGTLPLIIVVAAAIRLLAARPSGPRLAAIGVIVVAAVHSSVDFSLEIEAVAFVFVAIVFLAIGAGIGAAEQRRDHA</sequence>
<feature type="transmembrane region" description="Helical" evidence="5">
    <location>
        <begin position="200"/>
        <end position="220"/>
    </location>
</feature>
<evidence type="ECO:0000256" key="2">
    <source>
        <dbReference type="ARBA" id="ARBA00022692"/>
    </source>
</evidence>
<feature type="transmembrane region" description="Helical" evidence="5">
    <location>
        <begin position="80"/>
        <end position="104"/>
    </location>
</feature>
<feature type="transmembrane region" description="Helical" evidence="5">
    <location>
        <begin position="124"/>
        <end position="143"/>
    </location>
</feature>
<dbReference type="InterPro" id="IPR051533">
    <property type="entry name" value="WaaL-like"/>
</dbReference>
<protein>
    <recommendedName>
        <fullName evidence="6">O-antigen ligase-related domain-containing protein</fullName>
    </recommendedName>
</protein>
<feature type="transmembrane region" description="Helical" evidence="5">
    <location>
        <begin position="232"/>
        <end position="250"/>
    </location>
</feature>
<keyword evidence="3 5" id="KW-1133">Transmembrane helix</keyword>
<dbReference type="GO" id="GO:0016020">
    <property type="term" value="C:membrane"/>
    <property type="evidence" value="ECO:0007669"/>
    <property type="project" value="UniProtKB-SubCell"/>
</dbReference>
<keyword evidence="4 5" id="KW-0472">Membrane</keyword>
<feature type="domain" description="O-antigen ligase-related" evidence="6">
    <location>
        <begin position="241"/>
        <end position="378"/>
    </location>
</feature>
<evidence type="ECO:0000313" key="8">
    <source>
        <dbReference type="Proteomes" id="UP000095463"/>
    </source>
</evidence>
<comment type="subcellular location">
    <subcellularLocation>
        <location evidence="1">Membrane</location>
        <topology evidence="1">Multi-pass membrane protein</topology>
    </subcellularLocation>
</comment>
<proteinExistence type="predicted"/>
<keyword evidence="8" id="KW-1185">Reference proteome</keyword>
<feature type="transmembrane region" description="Helical" evidence="5">
    <location>
        <begin position="369"/>
        <end position="392"/>
    </location>
</feature>
<feature type="transmembrane region" description="Helical" evidence="5">
    <location>
        <begin position="404"/>
        <end position="421"/>
    </location>
</feature>
<dbReference type="InterPro" id="IPR007016">
    <property type="entry name" value="O-antigen_ligase-rel_domated"/>
</dbReference>
<accession>A0A1E5XJ86</accession>
<dbReference type="Proteomes" id="UP000095463">
    <property type="component" value="Unassembled WGS sequence"/>
</dbReference>
<feature type="transmembrane region" description="Helical" evidence="5">
    <location>
        <begin position="281"/>
        <end position="300"/>
    </location>
</feature>
<evidence type="ECO:0000256" key="5">
    <source>
        <dbReference type="SAM" id="Phobius"/>
    </source>
</evidence>